<sequence>MDLFWIKTLAHSSFQNGRWQLDNPHEIKAHNKMAVIGTINEIYQDLVLSVNTYNEYVDQAKRLKLLPIYCDQEHHMKGFVVMIKNLQIRLERSGAKMEAILESTLGFRQHRERVHVFEARMDALGGLSWIMDSSSVMTHEMIVKQLLHDLCSTAFEIKPR</sequence>
<dbReference type="OrthoDB" id="9970306at2"/>
<dbReference type="STRING" id="1513793.SAMN06296036_107117"/>
<dbReference type="EMBL" id="FWZT01000007">
    <property type="protein sequence ID" value="SMF21616.1"/>
    <property type="molecule type" value="Genomic_DNA"/>
</dbReference>
<dbReference type="Proteomes" id="UP000192907">
    <property type="component" value="Unassembled WGS sequence"/>
</dbReference>
<dbReference type="RefSeq" id="WP_132318445.1">
    <property type="nucleotide sequence ID" value="NZ_FWZT01000007.1"/>
</dbReference>
<gene>
    <name evidence="1" type="ORF">SAMN06296036_107117</name>
</gene>
<proteinExistence type="predicted"/>
<protein>
    <submittedName>
        <fullName evidence="1">Uncharacterized protein</fullName>
    </submittedName>
</protein>
<dbReference type="AlphaFoldDB" id="A0A1Y6BWA3"/>
<evidence type="ECO:0000313" key="2">
    <source>
        <dbReference type="Proteomes" id="UP000192907"/>
    </source>
</evidence>
<evidence type="ECO:0000313" key="1">
    <source>
        <dbReference type="EMBL" id="SMF21616.1"/>
    </source>
</evidence>
<reference evidence="2" key="1">
    <citation type="submission" date="2017-04" db="EMBL/GenBank/DDBJ databases">
        <authorList>
            <person name="Varghese N."/>
            <person name="Submissions S."/>
        </authorList>
    </citation>
    <scope>NUCLEOTIDE SEQUENCE [LARGE SCALE GENOMIC DNA]</scope>
    <source>
        <strain evidence="2">RKEM611</strain>
    </source>
</reference>
<keyword evidence="2" id="KW-1185">Reference proteome</keyword>
<name>A0A1Y6BWA3_9BACT</name>
<organism evidence="1 2">
    <name type="scientific">Pseudobacteriovorax antillogorgiicola</name>
    <dbReference type="NCBI Taxonomy" id="1513793"/>
    <lineage>
        <taxon>Bacteria</taxon>
        <taxon>Pseudomonadati</taxon>
        <taxon>Bdellovibrionota</taxon>
        <taxon>Oligoflexia</taxon>
        <taxon>Oligoflexales</taxon>
        <taxon>Pseudobacteriovoracaceae</taxon>
        <taxon>Pseudobacteriovorax</taxon>
    </lineage>
</organism>
<accession>A0A1Y6BWA3</accession>